<dbReference type="Proteomes" id="UP000030748">
    <property type="component" value="Unassembled WGS sequence"/>
</dbReference>
<dbReference type="Pfam" id="PF08541">
    <property type="entry name" value="ACP_syn_III_C"/>
    <property type="match status" value="1"/>
</dbReference>
<dbReference type="Pfam" id="PF08392">
    <property type="entry name" value="FAE1_CUT1_RppA"/>
    <property type="match status" value="1"/>
</dbReference>
<comment type="similarity">
    <text evidence="2">Belongs to the thiolase-like superfamily. Chalcone/stilbene synthases family.</text>
</comment>
<accession>A0A022RP63</accession>
<dbReference type="InterPro" id="IPR013747">
    <property type="entry name" value="ACP_syn_III_C"/>
</dbReference>
<dbReference type="eggNOG" id="ENOG502QPKZ">
    <property type="taxonomic scope" value="Eukaryota"/>
</dbReference>
<evidence type="ECO:0000256" key="4">
    <source>
        <dbReference type="ARBA" id="ARBA00022679"/>
    </source>
</evidence>
<dbReference type="InterPro" id="IPR016039">
    <property type="entry name" value="Thiolase-like"/>
</dbReference>
<evidence type="ECO:0000259" key="7">
    <source>
        <dbReference type="Pfam" id="PF08392"/>
    </source>
</evidence>
<dbReference type="EMBL" id="KI630297">
    <property type="protein sequence ID" value="EYU42277.1"/>
    <property type="molecule type" value="Genomic_DNA"/>
</dbReference>
<name>A0A022RP63_ERYGU</name>
<evidence type="ECO:0000313" key="10">
    <source>
        <dbReference type="Proteomes" id="UP000030748"/>
    </source>
</evidence>
<protein>
    <recommendedName>
        <fullName evidence="3">very-long-chain 3-oxoacyl-CoA synthase</fullName>
        <ecNumber evidence="3">2.3.1.199</ecNumber>
    </recommendedName>
</protein>
<gene>
    <name evidence="9" type="ORF">MIMGU_mgv1a013480mg</name>
</gene>
<keyword evidence="5" id="KW-0012">Acyltransferase</keyword>
<dbReference type="Gene3D" id="3.40.47.10">
    <property type="match status" value="1"/>
</dbReference>
<evidence type="ECO:0000313" key="9">
    <source>
        <dbReference type="EMBL" id="EYU42277.1"/>
    </source>
</evidence>
<dbReference type="SUPFAM" id="SSF53901">
    <property type="entry name" value="Thiolase-like"/>
    <property type="match status" value="1"/>
</dbReference>
<evidence type="ECO:0000259" key="8">
    <source>
        <dbReference type="Pfam" id="PF08541"/>
    </source>
</evidence>
<dbReference type="EC" id="2.3.1.199" evidence="3"/>
<proteinExistence type="inferred from homology"/>
<feature type="domain" description="FAE" evidence="7">
    <location>
        <begin position="1"/>
        <end position="95"/>
    </location>
</feature>
<sequence length="219" mass="24612">MGGAAILLSNRPSDRRKSKYELTHTLRTHLGSNDRAYKSVLQQVDATGKLGMSISKDLISVAGDALRSNITALAPSVLPISEQLIFAANLIARKLFKVKGLRPYAPDFRRAFEHFCIHAGGKAVLDEVEKNLKLTKWDMEPSRMTLYRYSNTSSSSFWYELAYTEAKGRIKKGDRVWQIAFGSGFKCGSGVWRAVRTINPGEDDYNPWTRVIHQFPVDV</sequence>
<feature type="domain" description="Beta-ketoacyl-[acyl-carrier-protein] synthase III C-terminal" evidence="8">
    <location>
        <begin position="113"/>
        <end position="193"/>
    </location>
</feature>
<dbReference type="GO" id="GO:0009922">
    <property type="term" value="F:fatty acid elongase activity"/>
    <property type="evidence" value="ECO:0007669"/>
    <property type="project" value="UniProtKB-EC"/>
</dbReference>
<dbReference type="GO" id="GO:0006633">
    <property type="term" value="P:fatty acid biosynthetic process"/>
    <property type="evidence" value="ECO:0007669"/>
    <property type="project" value="UniProtKB-UniPathway"/>
</dbReference>
<keyword evidence="4" id="KW-0808">Transferase</keyword>
<dbReference type="InterPro" id="IPR012392">
    <property type="entry name" value="3-ktacl-CoA_syn"/>
</dbReference>
<evidence type="ECO:0000256" key="3">
    <source>
        <dbReference type="ARBA" id="ARBA00012307"/>
    </source>
</evidence>
<dbReference type="PANTHER" id="PTHR31561">
    <property type="entry name" value="3-KETOACYL-COA SYNTHASE"/>
    <property type="match status" value="1"/>
</dbReference>
<organism evidence="9 10">
    <name type="scientific">Erythranthe guttata</name>
    <name type="common">Yellow monkey flower</name>
    <name type="synonym">Mimulus guttatus</name>
    <dbReference type="NCBI Taxonomy" id="4155"/>
    <lineage>
        <taxon>Eukaryota</taxon>
        <taxon>Viridiplantae</taxon>
        <taxon>Streptophyta</taxon>
        <taxon>Embryophyta</taxon>
        <taxon>Tracheophyta</taxon>
        <taxon>Spermatophyta</taxon>
        <taxon>Magnoliopsida</taxon>
        <taxon>eudicotyledons</taxon>
        <taxon>Gunneridae</taxon>
        <taxon>Pentapetalae</taxon>
        <taxon>asterids</taxon>
        <taxon>lamiids</taxon>
        <taxon>Lamiales</taxon>
        <taxon>Phrymaceae</taxon>
        <taxon>Erythranthe</taxon>
    </lineage>
</organism>
<dbReference type="AlphaFoldDB" id="A0A022RP63"/>
<dbReference type="STRING" id="4155.A0A022RP63"/>
<comment type="catalytic activity">
    <reaction evidence="6">
        <text>a very-long-chain acyl-CoA + malonyl-CoA + H(+) = a very-long-chain 3-oxoacyl-CoA + CO2 + CoA</text>
        <dbReference type="Rhea" id="RHEA:32727"/>
        <dbReference type="ChEBI" id="CHEBI:15378"/>
        <dbReference type="ChEBI" id="CHEBI:16526"/>
        <dbReference type="ChEBI" id="CHEBI:57287"/>
        <dbReference type="ChEBI" id="CHEBI:57384"/>
        <dbReference type="ChEBI" id="CHEBI:90725"/>
        <dbReference type="ChEBI" id="CHEBI:90736"/>
        <dbReference type="EC" id="2.3.1.199"/>
    </reaction>
</comment>
<dbReference type="InterPro" id="IPR013601">
    <property type="entry name" value="FAE1_typ3_polyketide_synth"/>
</dbReference>
<evidence type="ECO:0000256" key="1">
    <source>
        <dbReference type="ARBA" id="ARBA00005194"/>
    </source>
</evidence>
<comment type="pathway">
    <text evidence="1">Lipid metabolism; fatty acid biosynthesis.</text>
</comment>
<evidence type="ECO:0000256" key="2">
    <source>
        <dbReference type="ARBA" id="ARBA00005531"/>
    </source>
</evidence>
<reference evidence="9 10" key="1">
    <citation type="journal article" date="2013" name="Proc. Natl. Acad. Sci. U.S.A.">
        <title>Fine-scale variation in meiotic recombination in Mimulus inferred from population shotgun sequencing.</title>
        <authorList>
            <person name="Hellsten U."/>
            <person name="Wright K.M."/>
            <person name="Jenkins J."/>
            <person name="Shu S."/>
            <person name="Yuan Y."/>
            <person name="Wessler S.R."/>
            <person name="Schmutz J."/>
            <person name="Willis J.H."/>
            <person name="Rokhsar D.S."/>
        </authorList>
    </citation>
    <scope>NUCLEOTIDE SEQUENCE [LARGE SCALE GENOMIC DNA]</scope>
    <source>
        <strain evidence="10">cv. DUN x IM62</strain>
    </source>
</reference>
<keyword evidence="10" id="KW-1185">Reference proteome</keyword>
<dbReference type="UniPathway" id="UPA00094"/>
<evidence type="ECO:0000256" key="6">
    <source>
        <dbReference type="ARBA" id="ARBA00047375"/>
    </source>
</evidence>
<evidence type="ECO:0000256" key="5">
    <source>
        <dbReference type="ARBA" id="ARBA00023315"/>
    </source>
</evidence>
<dbReference type="GO" id="GO:0016020">
    <property type="term" value="C:membrane"/>
    <property type="evidence" value="ECO:0007669"/>
    <property type="project" value="InterPro"/>
</dbReference>